<reference evidence="1" key="1">
    <citation type="submission" date="2023-06" db="EMBL/GenBank/DDBJ databases">
        <authorList>
            <person name="Kurt Z."/>
        </authorList>
    </citation>
    <scope>NUCLEOTIDE SEQUENCE</scope>
</reference>
<organism evidence="1">
    <name type="scientific">Hexamita inflata</name>
    <dbReference type="NCBI Taxonomy" id="28002"/>
    <lineage>
        <taxon>Eukaryota</taxon>
        <taxon>Metamonada</taxon>
        <taxon>Diplomonadida</taxon>
        <taxon>Hexamitidae</taxon>
        <taxon>Hexamitinae</taxon>
        <taxon>Hexamita</taxon>
    </lineage>
</organism>
<sequence>MNNDQISYCFKKQFNRIPSQLNQEPSEFYLTQNEMLLKLVDFVFSKDLDVYIEFAPQLANFVFTSEQFDLSAPNDTVQCVLRYTDNYADEIVQSMSLQQRANIVGQYLVLESLQSTMLYLAYHALPHIEMNPEKVIILLTTFLFVDVQFFARQIYAHISSDNPHVRLFCAQTALYIQQESESQIQQRPVFSPVCIAKFNKRYEIPTLSDFLSLQDLKLMSIEFNQLNTLKTIAEVMNQHPASAGDLSMVDGTRVLLTDFRPDNDSFLLFFNPVSVVRTTELLTQNGAPQFDQIELINFIFKTKTSALDYKFPLQMESCDQLSDEEQAVDIADLAVHQTEFVNDQYQISITGQTEKLESYEAEIAFILAAYSHSDIEFQSKVNIPVQAIQQFCIEMNISKEKLFQHLKLTEDLYYRAVQTECKTSLIGFSVVAMKLGNQQPSKIFGYLSSFLIHKTERNLWMFANSIILSTLFKKEKHFTQLLQFKVLEYLYCLTDLLHDQYSIVRKIAILNQLALTSQMYKDHLKEQLSLLDNITITKLPYTEDEFDFSIFRAIIKEQFQTPIQNAKMFKELIEKIMNSTSKHKFAAILNNYFIKNFIILKQPIYETDFKQFFVIKKPLIGLNEQNKICALIHPENPVVCKFVVWQLVYSEFDFNAVTNYMNLVQPSRLAFVFLQVLSKKNLKLLRTQSALEEWLSGKQFICQNQQSWETFSGPLQEGETQLLGLEMFVK</sequence>
<accession>A0AA86P097</accession>
<evidence type="ECO:0000313" key="3">
    <source>
        <dbReference type="Proteomes" id="UP001642409"/>
    </source>
</evidence>
<keyword evidence="3" id="KW-1185">Reference proteome</keyword>
<name>A0AA86P097_9EUKA</name>
<dbReference type="AlphaFoldDB" id="A0AA86P097"/>
<reference evidence="2 3" key="2">
    <citation type="submission" date="2024-07" db="EMBL/GenBank/DDBJ databases">
        <authorList>
            <person name="Akdeniz Z."/>
        </authorList>
    </citation>
    <scope>NUCLEOTIDE SEQUENCE [LARGE SCALE GENOMIC DNA]</scope>
</reference>
<comment type="caution">
    <text evidence="1">The sequence shown here is derived from an EMBL/GenBank/DDBJ whole genome shotgun (WGS) entry which is preliminary data.</text>
</comment>
<dbReference type="EMBL" id="CATOUU010000386">
    <property type="protein sequence ID" value="CAI9928144.1"/>
    <property type="molecule type" value="Genomic_DNA"/>
</dbReference>
<evidence type="ECO:0000313" key="2">
    <source>
        <dbReference type="EMBL" id="CAL5975976.1"/>
    </source>
</evidence>
<evidence type="ECO:0000313" key="1">
    <source>
        <dbReference type="EMBL" id="CAI9928144.1"/>
    </source>
</evidence>
<protein>
    <submittedName>
        <fullName evidence="2">Hypothetical_protein</fullName>
    </submittedName>
</protein>
<dbReference type="Proteomes" id="UP001642409">
    <property type="component" value="Unassembled WGS sequence"/>
</dbReference>
<dbReference type="EMBL" id="CAXDID020000006">
    <property type="protein sequence ID" value="CAL5975976.1"/>
    <property type="molecule type" value="Genomic_DNA"/>
</dbReference>
<proteinExistence type="predicted"/>
<gene>
    <name evidence="1" type="ORF">HINF_LOCUS15789</name>
    <name evidence="2" type="ORF">HINF_LOCUS3601</name>
</gene>